<feature type="domain" description="Phosphodiester glycosidase" evidence="2">
    <location>
        <begin position="231"/>
        <end position="392"/>
    </location>
</feature>
<keyword evidence="4" id="KW-1185">Reference proteome</keyword>
<dbReference type="PANTHER" id="PTHR40446">
    <property type="entry name" value="N-ACETYLGLUCOSAMINE-1-PHOSPHODIESTER ALPHA-N-ACETYLGLUCOSAMINIDASE"/>
    <property type="match status" value="1"/>
</dbReference>
<sequence>MVVGPWVQSSPIYAATAAESPVLLTAQEPLTYGAIRKTYDWSFVRNKQPVSVKVNVVEVDLKNPYVKLDTVVGTGGQLTKKQNVRKMANETGAVAAINGDFFNTKAEGVPMGPQVSGGKLVATPPYLTGWYSFALTKENKPVIDMFTFQGKIVARDGASYPLGGINKTYYWYENDGVHEEGGHSMVDGLYMYTSTWGQADRSNDGVTVPTEILVQNGIIKDIRRPGIFEMVAPADGYILRASGKADEFVAQHLKVGEPIFSDYRMLSQDPAVQYDAASFKTMIGGHTILVDGGQPAPFSHEVGGVSGYSPVARTAIGYSQNEQYAYLIAADTGLTLPELQQFMVQIGVYKGMNLDGGGSTQMAARPLGEFQTSLVSADVGYERPVVNGLAVYSLSPKGQVRDVLIQGATTLFIGQKATYSLKAYDDYYNSVKADEIPASWTSSQPIGAFQGNVFTASAAGKTKLTVASGKATKSIDVEVIGGKDIASLKLSSSSTSLMANSVYTLTASVQAKSGAKANLPVESMSLEFIGFKGRVEGNRLMVDSIDKDVTEGRIIARYDGFSTMLTMPIVDSKVAETFDGMTPITFTSTAGVVGSVYKATGLEGTKVGNQALVLQYDFTKGTGTTVAYAKFADGLKIEGQPESFSVKVKGDSSRNWIRAEVVDSAGKTQLIGLSEFANWSDWKTLSADLTKYNFAYPITMTRLYVANPENGHDERELKGQIAFDDLAFEYKKSTPAVKNIVKLTVDQKSLTVNGKSLVLDQAPVIYKDNTLVPVRFVVEAMGGQLTWVDEQRKVIIVKDNHLLELWLDKTELIADGEAVTAEVPPLLMTERTMVPLRIISEKMGWKVTWDEKTRGITLE</sequence>
<reference evidence="3 4" key="1">
    <citation type="journal article" date="2007" name="Int. J. Syst. Evol. Microbiol.">
        <title>Paenibacillus ginsengarvi sp. nov., isolated from soil from ginseng cultivation.</title>
        <authorList>
            <person name="Yoon M.H."/>
            <person name="Ten L.N."/>
            <person name="Im W.T."/>
        </authorList>
    </citation>
    <scope>NUCLEOTIDE SEQUENCE [LARGE SCALE GENOMIC DNA]</scope>
    <source>
        <strain evidence="3 4">KCTC 13059</strain>
    </source>
</reference>
<dbReference type="AlphaFoldDB" id="A0A3B0C4Z7"/>
<protein>
    <submittedName>
        <fullName evidence="3">Copper amine oxidase</fullName>
    </submittedName>
</protein>
<dbReference type="Gene3D" id="3.30.457.10">
    <property type="entry name" value="Copper amine oxidase-like, N-terminal domain"/>
    <property type="match status" value="1"/>
</dbReference>
<organism evidence="3 4">
    <name type="scientific">Paenibacillus ginsengarvi</name>
    <dbReference type="NCBI Taxonomy" id="400777"/>
    <lineage>
        <taxon>Bacteria</taxon>
        <taxon>Bacillati</taxon>
        <taxon>Bacillota</taxon>
        <taxon>Bacilli</taxon>
        <taxon>Bacillales</taxon>
        <taxon>Paenibacillaceae</taxon>
        <taxon>Paenibacillus</taxon>
    </lineage>
</organism>
<proteinExistence type="predicted"/>
<dbReference type="EMBL" id="RBAH01000018">
    <property type="protein sequence ID" value="RKN78937.1"/>
    <property type="molecule type" value="Genomic_DNA"/>
</dbReference>
<dbReference type="OrthoDB" id="9809781at2"/>
<gene>
    <name evidence="3" type="ORF">D7M11_22600</name>
</gene>
<feature type="domain" description="Copper amine oxidase-like N-terminal" evidence="1">
    <location>
        <begin position="751"/>
        <end position="857"/>
    </location>
</feature>
<accession>A0A3B0C4Z7</accession>
<dbReference type="Pfam" id="PF09992">
    <property type="entry name" value="NAGPA"/>
    <property type="match status" value="1"/>
</dbReference>
<dbReference type="InterPro" id="IPR012854">
    <property type="entry name" value="Cu_amine_oxidase-like_N"/>
</dbReference>
<dbReference type="PANTHER" id="PTHR40446:SF2">
    <property type="entry name" value="N-ACETYLGLUCOSAMINE-1-PHOSPHODIESTER ALPHA-N-ACETYLGLUCOSAMINIDASE"/>
    <property type="match status" value="1"/>
</dbReference>
<dbReference type="SUPFAM" id="SSF55383">
    <property type="entry name" value="Copper amine oxidase, domain N"/>
    <property type="match status" value="1"/>
</dbReference>
<evidence type="ECO:0000313" key="4">
    <source>
        <dbReference type="Proteomes" id="UP000282311"/>
    </source>
</evidence>
<name>A0A3B0C4Z7_9BACL</name>
<dbReference type="InterPro" id="IPR036582">
    <property type="entry name" value="Mao_N_sf"/>
</dbReference>
<dbReference type="Proteomes" id="UP000282311">
    <property type="component" value="Unassembled WGS sequence"/>
</dbReference>
<dbReference type="Pfam" id="PF07833">
    <property type="entry name" value="Cu_amine_oxidN1"/>
    <property type="match status" value="1"/>
</dbReference>
<evidence type="ECO:0000259" key="1">
    <source>
        <dbReference type="Pfam" id="PF07833"/>
    </source>
</evidence>
<evidence type="ECO:0000313" key="3">
    <source>
        <dbReference type="EMBL" id="RKN78937.1"/>
    </source>
</evidence>
<comment type="caution">
    <text evidence="3">The sequence shown here is derived from an EMBL/GenBank/DDBJ whole genome shotgun (WGS) entry which is preliminary data.</text>
</comment>
<evidence type="ECO:0000259" key="2">
    <source>
        <dbReference type="Pfam" id="PF09992"/>
    </source>
</evidence>
<dbReference type="InterPro" id="IPR018711">
    <property type="entry name" value="NAGPA"/>
</dbReference>